<dbReference type="GO" id="GO:0003677">
    <property type="term" value="F:DNA binding"/>
    <property type="evidence" value="ECO:0007669"/>
    <property type="project" value="UniProtKB-KW"/>
</dbReference>
<evidence type="ECO:0000256" key="1">
    <source>
        <dbReference type="ARBA" id="ARBA00023125"/>
    </source>
</evidence>
<proteinExistence type="predicted"/>
<dbReference type="InterPro" id="IPR010998">
    <property type="entry name" value="Integrase_recombinase_N"/>
</dbReference>
<dbReference type="GeneTree" id="ENSGT01140000282996"/>
<feature type="compositionally biased region" description="Polar residues" evidence="2">
    <location>
        <begin position="83"/>
        <end position="100"/>
    </location>
</feature>
<protein>
    <recommendedName>
        <fullName evidence="4">Core-binding (CB) domain-containing protein</fullName>
    </recommendedName>
</protein>
<name>A0A803JAN4_XENTR</name>
<evidence type="ECO:0008006" key="4">
    <source>
        <dbReference type="Google" id="ProtNLM"/>
    </source>
</evidence>
<dbReference type="PANTHER" id="PTHR33066:SF2">
    <property type="entry name" value="FILAGGRIN-2-LIKE"/>
    <property type="match status" value="1"/>
</dbReference>
<evidence type="ECO:0000256" key="2">
    <source>
        <dbReference type="SAM" id="MobiDB-lite"/>
    </source>
</evidence>
<organism evidence="3">
    <name type="scientific">Xenopus tropicalis</name>
    <name type="common">Western clawed frog</name>
    <name type="synonym">Silurana tropicalis</name>
    <dbReference type="NCBI Taxonomy" id="8364"/>
    <lineage>
        <taxon>Eukaryota</taxon>
        <taxon>Metazoa</taxon>
        <taxon>Chordata</taxon>
        <taxon>Craniata</taxon>
        <taxon>Vertebrata</taxon>
        <taxon>Euteleostomi</taxon>
        <taxon>Amphibia</taxon>
        <taxon>Batrachia</taxon>
        <taxon>Anura</taxon>
        <taxon>Pipoidea</taxon>
        <taxon>Pipidae</taxon>
        <taxon>Xenopodinae</taxon>
        <taxon>Xenopus</taxon>
        <taxon>Silurana</taxon>
    </lineage>
</organism>
<reference evidence="3" key="2">
    <citation type="submission" date="2021-03" db="UniProtKB">
        <authorList>
            <consortium name="Ensembl"/>
        </authorList>
    </citation>
    <scope>IDENTIFICATION</scope>
</reference>
<keyword evidence="1" id="KW-0238">DNA-binding</keyword>
<dbReference type="SUPFAM" id="SSF47823">
    <property type="entry name" value="lambda integrase-like, N-terminal domain"/>
    <property type="match status" value="1"/>
</dbReference>
<feature type="region of interest" description="Disordered" evidence="2">
    <location>
        <begin position="1"/>
        <end position="169"/>
    </location>
</feature>
<dbReference type="InParanoid" id="A0A803JAN4"/>
<reference evidence="3" key="1">
    <citation type="journal article" date="2010" name="Science">
        <title>The genome of the Western clawed frog Xenopus tropicalis.</title>
        <authorList>
            <person name="Hellsten U."/>
            <person name="Harland R.M."/>
            <person name="Gilchrist M.J."/>
            <person name="Hendrix D."/>
            <person name="Jurka J."/>
            <person name="Kapitonov V."/>
            <person name="Ovcharenko I."/>
            <person name="Putnam N.H."/>
            <person name="Shu S."/>
            <person name="Taher L."/>
            <person name="Blitz I.L."/>
            <person name="Blumberg B."/>
            <person name="Dichmann D.S."/>
            <person name="Dubchak I."/>
            <person name="Amaya E."/>
            <person name="Detter J.C."/>
            <person name="Fletcher R."/>
            <person name="Gerhard D.S."/>
            <person name="Goodstein D."/>
            <person name="Graves T."/>
            <person name="Grigoriev I.V."/>
            <person name="Grimwood J."/>
            <person name="Kawashima T."/>
            <person name="Lindquist E."/>
            <person name="Lucas S.M."/>
            <person name="Mead P.E."/>
            <person name="Mitros T."/>
            <person name="Ogino H."/>
            <person name="Ohta Y."/>
            <person name="Poliakov A.V."/>
            <person name="Pollet N."/>
            <person name="Robert J."/>
            <person name="Salamov A."/>
            <person name="Sater A.K."/>
            <person name="Schmutz J."/>
            <person name="Terry A."/>
            <person name="Vize P.D."/>
            <person name="Warren W.C."/>
            <person name="Wells D."/>
            <person name="Wills A."/>
            <person name="Wilson R.K."/>
            <person name="Zimmerman L.B."/>
            <person name="Zorn A.M."/>
            <person name="Grainger R."/>
            <person name="Grammer T."/>
            <person name="Khokha M.K."/>
            <person name="Richardson P.M."/>
            <person name="Rokhsar D.S."/>
        </authorList>
    </citation>
    <scope>NUCLEOTIDE SEQUENCE [LARGE SCALE GENOMIC DNA]</scope>
    <source>
        <strain evidence="3">Nigerian</strain>
    </source>
</reference>
<sequence length="425" mass="46597">MVDLPSQPQHGQEMGSTTMDSHHYGRKPQGLGCDFSTAHMSRDVDGRGGKATNQWPGDQGNPKRHLSLVTTAHGPAPPHTIGQCHSSSLPQQAGRHSQQPGHARSIPDTRLGRITRTGDISSLHTRCPKLGGGLSQSSTDRSGRVGSPPGHIRSDRGQVGTPGHRHASIQAQLQSSYVLRQVSGPGGVVCGCISHTLEFQQSVCLPSIGPSTTDNSQDPTGTHSDNLNRPRLAQTNLVRGPRNDVNSSTMEATYQTRFTNPRSNQTRQPDNATFNGLAVETSLWRSKGFSTPATDILLKARKPTTTKAYYRTWKTFMDYCASTHTPWQQASTQTVIEFLTKGFHLGLSLATLKSQISALSLLLQHQWARESDVIQFLQGVGRARPPYRDPTPPWDLNLLMHLFVSGYYHNSYILGKCCQNFSYES</sequence>
<dbReference type="Ensembl" id="ENSXETT00000113656">
    <property type="protein sequence ID" value="ENSXETP00000104959"/>
    <property type="gene ID" value="ENSXETG00000043443"/>
</dbReference>
<feature type="compositionally biased region" description="Polar residues" evidence="2">
    <location>
        <begin position="210"/>
        <end position="237"/>
    </location>
</feature>
<dbReference type="AlphaFoldDB" id="A0A803JAN4"/>
<dbReference type="PANTHER" id="PTHR33066">
    <property type="entry name" value="INTEGRASE_SAM-LIKE_N DOMAIN-CONTAINING PROTEIN"/>
    <property type="match status" value="1"/>
</dbReference>
<feature type="region of interest" description="Disordered" evidence="2">
    <location>
        <begin position="210"/>
        <end position="246"/>
    </location>
</feature>
<dbReference type="Gene3D" id="1.10.150.130">
    <property type="match status" value="1"/>
</dbReference>
<feature type="compositionally biased region" description="Polar residues" evidence="2">
    <location>
        <begin position="1"/>
        <end position="19"/>
    </location>
</feature>
<evidence type="ECO:0000313" key="3">
    <source>
        <dbReference type="Ensembl" id="ENSXETP00000104959"/>
    </source>
</evidence>
<accession>A0A803JAN4</accession>